<name>A0A0E2BGY9_9LEPT</name>
<gene>
    <name evidence="1" type="ORF">LEP1GSC081_2971</name>
</gene>
<sequence length="38" mass="4361">MLEKCFVELLATRSLVTETPSKLFLNLISNIIRLLNRA</sequence>
<protein>
    <submittedName>
        <fullName evidence="1">Uncharacterized protein</fullName>
    </submittedName>
</protein>
<accession>A0A0E2BGY9</accession>
<proteinExistence type="predicted"/>
<organism evidence="1 2">
    <name type="scientific">Leptospira kirschneri str. H1</name>
    <dbReference type="NCBI Taxonomy" id="1049966"/>
    <lineage>
        <taxon>Bacteria</taxon>
        <taxon>Pseudomonadati</taxon>
        <taxon>Spirochaetota</taxon>
        <taxon>Spirochaetia</taxon>
        <taxon>Leptospirales</taxon>
        <taxon>Leptospiraceae</taxon>
        <taxon>Leptospira</taxon>
    </lineage>
</organism>
<reference evidence="1 2" key="1">
    <citation type="submission" date="2012-10" db="EMBL/GenBank/DDBJ databases">
        <authorList>
            <person name="Harkins D.M."/>
            <person name="Durkin A.S."/>
            <person name="Brinkac L.M."/>
            <person name="Selengut J.D."/>
            <person name="Sanka R."/>
            <person name="DePew J."/>
            <person name="Purushe J."/>
            <person name="Peacock S.J."/>
            <person name="Thaipadungpanit J."/>
            <person name="Wuthiekanun V.W."/>
            <person name="Day N.P."/>
            <person name="Vinetz J.M."/>
            <person name="Sutton G.G."/>
            <person name="Nelson W.C."/>
            <person name="Fouts D.E."/>
        </authorList>
    </citation>
    <scope>NUCLEOTIDE SEQUENCE [LARGE SCALE GENOMIC DNA]</scope>
    <source>
        <strain evidence="1 2">H1</strain>
    </source>
</reference>
<dbReference type="EMBL" id="AHMY02000025">
    <property type="protein sequence ID" value="EKO16455.1"/>
    <property type="molecule type" value="Genomic_DNA"/>
</dbReference>
<evidence type="ECO:0000313" key="2">
    <source>
        <dbReference type="Proteomes" id="UP000006253"/>
    </source>
</evidence>
<dbReference type="AlphaFoldDB" id="A0A0E2BGY9"/>
<comment type="caution">
    <text evidence="1">The sequence shown here is derived from an EMBL/GenBank/DDBJ whole genome shotgun (WGS) entry which is preliminary data.</text>
</comment>
<dbReference type="Proteomes" id="UP000006253">
    <property type="component" value="Unassembled WGS sequence"/>
</dbReference>
<evidence type="ECO:0000313" key="1">
    <source>
        <dbReference type="EMBL" id="EKO16455.1"/>
    </source>
</evidence>